<dbReference type="Proteomes" id="UP000284892">
    <property type="component" value="Unassembled WGS sequence"/>
</dbReference>
<dbReference type="EMBL" id="RAQJ01000003">
    <property type="protein sequence ID" value="RKE94693.1"/>
    <property type="molecule type" value="Genomic_DNA"/>
</dbReference>
<protein>
    <submittedName>
        <fullName evidence="2">Uncharacterized protein</fullName>
    </submittedName>
</protein>
<dbReference type="OrthoDB" id="1426903at2"/>
<evidence type="ECO:0000256" key="1">
    <source>
        <dbReference type="SAM" id="SignalP"/>
    </source>
</evidence>
<evidence type="ECO:0000313" key="3">
    <source>
        <dbReference type="Proteomes" id="UP000284892"/>
    </source>
</evidence>
<name>A0A420DKC2_9FLAO</name>
<organism evidence="2 3">
    <name type="scientific">Ichthyenterobacterium magnum</name>
    <dbReference type="NCBI Taxonomy" id="1230530"/>
    <lineage>
        <taxon>Bacteria</taxon>
        <taxon>Pseudomonadati</taxon>
        <taxon>Bacteroidota</taxon>
        <taxon>Flavobacteriia</taxon>
        <taxon>Flavobacteriales</taxon>
        <taxon>Flavobacteriaceae</taxon>
        <taxon>Ichthyenterobacterium</taxon>
    </lineage>
</organism>
<proteinExistence type="predicted"/>
<dbReference type="RefSeq" id="WP_120200938.1">
    <property type="nucleotide sequence ID" value="NZ_RAQJ01000003.1"/>
</dbReference>
<keyword evidence="1" id="KW-0732">Signal</keyword>
<accession>A0A420DKC2</accession>
<reference evidence="2 3" key="1">
    <citation type="submission" date="2018-09" db="EMBL/GenBank/DDBJ databases">
        <title>Genomic Encyclopedia of Archaeal and Bacterial Type Strains, Phase II (KMG-II): from individual species to whole genera.</title>
        <authorList>
            <person name="Goeker M."/>
        </authorList>
    </citation>
    <scope>NUCLEOTIDE SEQUENCE [LARGE SCALE GENOMIC DNA]</scope>
    <source>
        <strain evidence="2 3">DSM 26283</strain>
    </source>
</reference>
<feature type="signal peptide" evidence="1">
    <location>
        <begin position="1"/>
        <end position="23"/>
    </location>
</feature>
<evidence type="ECO:0000313" key="2">
    <source>
        <dbReference type="EMBL" id="RKE94693.1"/>
    </source>
</evidence>
<gene>
    <name evidence="2" type="ORF">BXY80_1703</name>
</gene>
<dbReference type="AlphaFoldDB" id="A0A420DKC2"/>
<sequence length="255" mass="28879">MKFLKKGLLTLVLSFFVINSIQAQDDNPTTMFNVHVDNVKFAMVPQYEAAAKELKENFVKHNIQDVNWTAISLADGRYVYVSPLKNMAELDNPGFAQIFEKMGKDEAGALFDKMDECYDSHGNTISHYVPELSYHPEGYSTEDKNFREYHFLYYAPRDAKAMNEAMKAVKDMFAAKGVKNGYDVIHSGFGDDESYYMVAISGKDDLAIAQGGKDNDELLGDAKGPTFFNVIKLTTKYDMVEGRVRPDLSYYPKKE</sequence>
<comment type="caution">
    <text evidence="2">The sequence shown here is derived from an EMBL/GenBank/DDBJ whole genome shotgun (WGS) entry which is preliminary data.</text>
</comment>
<feature type="chain" id="PRO_5019026619" evidence="1">
    <location>
        <begin position="24"/>
        <end position="255"/>
    </location>
</feature>
<keyword evidence="3" id="KW-1185">Reference proteome</keyword>